<evidence type="ECO:0000313" key="2">
    <source>
        <dbReference type="Proteomes" id="UP001056436"/>
    </source>
</evidence>
<comment type="caution">
    <text evidence="1">The sequence shown here is derived from an EMBL/GenBank/DDBJ whole genome shotgun (WGS) entry which is preliminary data.</text>
</comment>
<sequence>MREAPPKLIPTVAIPAVKCDCTLALTVAAEYWLSPEIIDTIAQSGVAYPEKKDLHLAAYWSKHERAYEAASLRLIAKISWSFGFLADEKSGQDEVVALRSTSELFYTLIFIPHLMHGIQEKPANVESKYPHWR</sequence>
<dbReference type="EMBL" id="SDAQ01000023">
    <property type="protein sequence ID" value="KAI3554491.1"/>
    <property type="molecule type" value="Genomic_DNA"/>
</dbReference>
<gene>
    <name evidence="1" type="ORF">CABS02_05308</name>
</gene>
<protein>
    <submittedName>
        <fullName evidence="1">Uncharacterized protein</fullName>
    </submittedName>
</protein>
<accession>A0A9P9XIS8</accession>
<evidence type="ECO:0000313" key="1">
    <source>
        <dbReference type="EMBL" id="KAI3554491.1"/>
    </source>
</evidence>
<dbReference type="AlphaFoldDB" id="A0A9P9XIS8"/>
<dbReference type="OrthoDB" id="5275938at2759"/>
<name>A0A9P9XIS8_9PEZI</name>
<organism evidence="1 2">
    <name type="scientific">Colletotrichum abscissum</name>
    <dbReference type="NCBI Taxonomy" id="1671311"/>
    <lineage>
        <taxon>Eukaryota</taxon>
        <taxon>Fungi</taxon>
        <taxon>Dikarya</taxon>
        <taxon>Ascomycota</taxon>
        <taxon>Pezizomycotina</taxon>
        <taxon>Sordariomycetes</taxon>
        <taxon>Hypocreomycetidae</taxon>
        <taxon>Glomerellales</taxon>
        <taxon>Glomerellaceae</taxon>
        <taxon>Colletotrichum</taxon>
        <taxon>Colletotrichum acutatum species complex</taxon>
    </lineage>
</organism>
<dbReference type="Proteomes" id="UP001056436">
    <property type="component" value="Unassembled WGS sequence"/>
</dbReference>
<reference evidence="1" key="1">
    <citation type="submission" date="2019-01" db="EMBL/GenBank/DDBJ databases">
        <title>Colletotrichum abscissum LGMF1257.</title>
        <authorList>
            <person name="Baroncelli R."/>
        </authorList>
    </citation>
    <scope>NUCLEOTIDE SEQUENCE</scope>
    <source>
        <strain evidence="1">Ca142</strain>
    </source>
</reference>
<keyword evidence="2" id="KW-1185">Reference proteome</keyword>
<proteinExistence type="predicted"/>